<sequence>MDPALQKTLTFILFILVGFLIRKKFANKDQVNGIKNMILTIALPSTIFVALMGVQIEASMLIYPAMALVFNFALFAITPLLLKLFGIAAESAQGRTLALLLPSLAPGLSCFPFILEYLGEDALANAALADVGNKFFVLIFLYVVAMNLFLRRNKGEANGSKGKIKSLLLSLIQEPINMVIMLALVLLALGLNFESLPSFIGDTFSRFSLMMTPMVLLFIGLAVKIDREALGKVFCVLLSRAGISMLFSALIVTLFGLTNPAVILLAVVFPLSSCSFWPFAHMAAFDAKEVEQKNKQFTFDIEYGVLVLACSLPISTLLILGVLASGHTFANVSTIALSGVILIALGVLPTLLRRINWSTDALSLSSKDRKRMVEQTK</sequence>
<evidence type="ECO:0000256" key="2">
    <source>
        <dbReference type="SAM" id="Phobius"/>
    </source>
</evidence>
<dbReference type="Proteomes" id="UP000199437">
    <property type="component" value="Unassembled WGS sequence"/>
</dbReference>
<protein>
    <recommendedName>
        <fullName evidence="5">Permease</fullName>
    </recommendedName>
</protein>
<feature type="transmembrane region" description="Helical" evidence="2">
    <location>
        <begin position="329"/>
        <end position="352"/>
    </location>
</feature>
<feature type="transmembrane region" description="Helical" evidence="2">
    <location>
        <begin position="171"/>
        <end position="191"/>
    </location>
</feature>
<feature type="transmembrane region" description="Helical" evidence="2">
    <location>
        <begin position="301"/>
        <end position="323"/>
    </location>
</feature>
<keyword evidence="2" id="KW-0812">Transmembrane</keyword>
<proteinExistence type="predicted"/>
<accession>A0A1I0PYF9</accession>
<keyword evidence="2" id="KW-0472">Membrane</keyword>
<feature type="transmembrane region" description="Helical" evidence="2">
    <location>
        <begin position="203"/>
        <end position="223"/>
    </location>
</feature>
<dbReference type="STRING" id="1267423.SAMN05216290_1834"/>
<dbReference type="PANTHER" id="PTHR36838:SF3">
    <property type="entry name" value="TRANSPORTER AUXIN EFFLUX CARRIER EC FAMILY"/>
    <property type="match status" value="1"/>
</dbReference>
<dbReference type="PANTHER" id="PTHR36838">
    <property type="entry name" value="AUXIN EFFLUX CARRIER FAMILY PROTEIN"/>
    <property type="match status" value="1"/>
</dbReference>
<keyword evidence="2" id="KW-1133">Transmembrane helix</keyword>
<feature type="transmembrane region" description="Helical" evidence="2">
    <location>
        <begin position="62"/>
        <end position="85"/>
    </location>
</feature>
<gene>
    <name evidence="3" type="ORF">SAMN05216290_1834</name>
</gene>
<dbReference type="EMBL" id="FOIR01000002">
    <property type="protein sequence ID" value="SEW19579.1"/>
    <property type="molecule type" value="Genomic_DNA"/>
</dbReference>
<feature type="transmembrane region" description="Helical" evidence="2">
    <location>
        <begin position="37"/>
        <end position="56"/>
    </location>
</feature>
<feature type="transmembrane region" description="Helical" evidence="2">
    <location>
        <begin position="235"/>
        <end position="255"/>
    </location>
</feature>
<name>A0A1I0PYF9_9BACT</name>
<evidence type="ECO:0000313" key="4">
    <source>
        <dbReference type="Proteomes" id="UP000199437"/>
    </source>
</evidence>
<keyword evidence="1" id="KW-0813">Transport</keyword>
<feature type="transmembrane region" description="Helical" evidence="2">
    <location>
        <begin position="135"/>
        <end position="150"/>
    </location>
</feature>
<keyword evidence="4" id="KW-1185">Reference proteome</keyword>
<dbReference type="AlphaFoldDB" id="A0A1I0PYF9"/>
<evidence type="ECO:0000313" key="3">
    <source>
        <dbReference type="EMBL" id="SEW19579.1"/>
    </source>
</evidence>
<feature type="transmembrane region" description="Helical" evidence="2">
    <location>
        <begin position="6"/>
        <end position="25"/>
    </location>
</feature>
<dbReference type="RefSeq" id="WP_185116629.1">
    <property type="nucleotide sequence ID" value="NZ_FOIR01000002.1"/>
</dbReference>
<dbReference type="GeneID" id="99986553"/>
<feature type="transmembrane region" description="Helical" evidence="2">
    <location>
        <begin position="97"/>
        <end position="115"/>
    </location>
</feature>
<evidence type="ECO:0008006" key="5">
    <source>
        <dbReference type="Google" id="ProtNLM"/>
    </source>
</evidence>
<organism evidence="3 4">
    <name type="scientific">Roseivirga pacifica</name>
    <dbReference type="NCBI Taxonomy" id="1267423"/>
    <lineage>
        <taxon>Bacteria</taxon>
        <taxon>Pseudomonadati</taxon>
        <taxon>Bacteroidota</taxon>
        <taxon>Cytophagia</taxon>
        <taxon>Cytophagales</taxon>
        <taxon>Roseivirgaceae</taxon>
        <taxon>Roseivirga</taxon>
    </lineage>
</organism>
<feature type="transmembrane region" description="Helical" evidence="2">
    <location>
        <begin position="261"/>
        <end position="280"/>
    </location>
</feature>
<reference evidence="4" key="1">
    <citation type="submission" date="2016-10" db="EMBL/GenBank/DDBJ databases">
        <authorList>
            <person name="Varghese N."/>
            <person name="Submissions S."/>
        </authorList>
    </citation>
    <scope>NUCLEOTIDE SEQUENCE [LARGE SCALE GENOMIC DNA]</scope>
    <source>
        <strain evidence="4">CGMCC 1.12402</strain>
    </source>
</reference>
<evidence type="ECO:0000256" key="1">
    <source>
        <dbReference type="ARBA" id="ARBA00022448"/>
    </source>
</evidence>